<dbReference type="GO" id="GO:0005886">
    <property type="term" value="C:plasma membrane"/>
    <property type="evidence" value="ECO:0007669"/>
    <property type="project" value="TreeGrafter"/>
</dbReference>
<feature type="domain" description="Lethal giant larvae (Lgl)-like C-terminal" evidence="4">
    <location>
        <begin position="525"/>
        <end position="659"/>
    </location>
</feature>
<name>A0AAD8M6Q9_9APIA</name>
<protein>
    <submittedName>
        <fullName evidence="5">Transducin/WD40 repeat-like superfamily protein</fullName>
    </submittedName>
</protein>
<feature type="compositionally biased region" description="Basic and acidic residues" evidence="3">
    <location>
        <begin position="864"/>
        <end position="873"/>
    </location>
</feature>
<dbReference type="InterPro" id="IPR015943">
    <property type="entry name" value="WD40/YVTN_repeat-like_dom_sf"/>
</dbReference>
<feature type="compositionally biased region" description="Basic and acidic residues" evidence="3">
    <location>
        <begin position="785"/>
        <end position="805"/>
    </location>
</feature>
<comment type="caution">
    <text evidence="5">The sequence shown here is derived from an EMBL/GenBank/DDBJ whole genome shotgun (WGS) entry which is preliminary data.</text>
</comment>
<dbReference type="Pfam" id="PF08596">
    <property type="entry name" value="Lgl_C"/>
    <property type="match status" value="1"/>
</dbReference>
<evidence type="ECO:0000256" key="3">
    <source>
        <dbReference type="SAM" id="MobiDB-lite"/>
    </source>
</evidence>
<proteinExistence type="inferred from homology"/>
<evidence type="ECO:0000259" key="4">
    <source>
        <dbReference type="Pfam" id="PF08596"/>
    </source>
</evidence>
<evidence type="ECO:0000256" key="1">
    <source>
        <dbReference type="ARBA" id="ARBA00008070"/>
    </source>
</evidence>
<feature type="compositionally biased region" description="Polar residues" evidence="3">
    <location>
        <begin position="849"/>
        <end position="859"/>
    </location>
</feature>
<keyword evidence="2" id="KW-0268">Exocytosis</keyword>
<dbReference type="InterPro" id="IPR001680">
    <property type="entry name" value="WD40_rpt"/>
</dbReference>
<reference evidence="5" key="2">
    <citation type="submission" date="2023-05" db="EMBL/GenBank/DDBJ databases">
        <authorList>
            <person name="Schelkunov M.I."/>
        </authorList>
    </citation>
    <scope>NUCLEOTIDE SEQUENCE</scope>
    <source>
        <strain evidence="5">Hsosn_3</strain>
        <tissue evidence="5">Leaf</tissue>
    </source>
</reference>
<gene>
    <name evidence="5" type="ORF">POM88_046051</name>
</gene>
<dbReference type="GO" id="GO:0019905">
    <property type="term" value="F:syntaxin binding"/>
    <property type="evidence" value="ECO:0007669"/>
    <property type="project" value="TreeGrafter"/>
</dbReference>
<comment type="similarity">
    <text evidence="1">Belongs to the WD repeat L(2)GL family.</text>
</comment>
<feature type="region of interest" description="Disordered" evidence="3">
    <location>
        <begin position="780"/>
        <end position="805"/>
    </location>
</feature>
<organism evidence="5 6">
    <name type="scientific">Heracleum sosnowskyi</name>
    <dbReference type="NCBI Taxonomy" id="360622"/>
    <lineage>
        <taxon>Eukaryota</taxon>
        <taxon>Viridiplantae</taxon>
        <taxon>Streptophyta</taxon>
        <taxon>Embryophyta</taxon>
        <taxon>Tracheophyta</taxon>
        <taxon>Spermatophyta</taxon>
        <taxon>Magnoliopsida</taxon>
        <taxon>eudicotyledons</taxon>
        <taxon>Gunneridae</taxon>
        <taxon>Pentapetalae</taxon>
        <taxon>asterids</taxon>
        <taxon>campanulids</taxon>
        <taxon>Apiales</taxon>
        <taxon>Apiaceae</taxon>
        <taxon>Apioideae</taxon>
        <taxon>apioid superclade</taxon>
        <taxon>Tordylieae</taxon>
        <taxon>Tordyliinae</taxon>
        <taxon>Heracleum</taxon>
    </lineage>
</organism>
<keyword evidence="6" id="KW-1185">Reference proteome</keyword>
<dbReference type="SMART" id="SM00320">
    <property type="entry name" value="WD40"/>
    <property type="match status" value="3"/>
</dbReference>
<dbReference type="AlphaFoldDB" id="A0AAD8M6Q9"/>
<evidence type="ECO:0000313" key="6">
    <source>
        <dbReference type="Proteomes" id="UP001237642"/>
    </source>
</evidence>
<dbReference type="GO" id="GO:0005096">
    <property type="term" value="F:GTPase activator activity"/>
    <property type="evidence" value="ECO:0007669"/>
    <property type="project" value="TreeGrafter"/>
</dbReference>
<dbReference type="PANTHER" id="PTHR10241:SF27">
    <property type="entry name" value="TRANSDUCIN_WD40 REPEAT-LIKE SUPERFAMILY PROTEIN"/>
    <property type="match status" value="1"/>
</dbReference>
<dbReference type="SUPFAM" id="SSF50978">
    <property type="entry name" value="WD40 repeat-like"/>
    <property type="match status" value="1"/>
</dbReference>
<reference evidence="5" key="1">
    <citation type="submission" date="2023-02" db="EMBL/GenBank/DDBJ databases">
        <title>Genome of toxic invasive species Heracleum sosnowskyi carries increased number of genes despite the absence of recent whole-genome duplications.</title>
        <authorList>
            <person name="Schelkunov M."/>
            <person name="Shtratnikova V."/>
            <person name="Makarenko M."/>
            <person name="Klepikova A."/>
            <person name="Omelchenko D."/>
            <person name="Novikova G."/>
            <person name="Obukhova E."/>
            <person name="Bogdanov V."/>
            <person name="Penin A."/>
            <person name="Logacheva M."/>
        </authorList>
    </citation>
    <scope>NUCLEOTIDE SEQUENCE</scope>
    <source>
        <strain evidence="5">Hsosn_3</strain>
        <tissue evidence="5">Leaf</tissue>
    </source>
</reference>
<dbReference type="CDD" id="cd15873">
    <property type="entry name" value="R-SNARE_STXBP5_6"/>
    <property type="match status" value="1"/>
</dbReference>
<dbReference type="GO" id="GO:0006887">
    <property type="term" value="P:exocytosis"/>
    <property type="evidence" value="ECO:0007669"/>
    <property type="project" value="UniProtKB-KW"/>
</dbReference>
<dbReference type="GO" id="GO:0006893">
    <property type="term" value="P:Golgi to plasma membrane transport"/>
    <property type="evidence" value="ECO:0007669"/>
    <property type="project" value="TreeGrafter"/>
</dbReference>
<dbReference type="PANTHER" id="PTHR10241">
    <property type="entry name" value="LETHAL 2 GIANT LARVAE PROTEIN"/>
    <property type="match status" value="1"/>
</dbReference>
<sequence length="873" mass="96057">MYILPQPRAETKRVVIIYRDGFITLWDIHCSKAIFTSGGTVLQSMNHETKKVTAACWACPFGSKLVTGYSNGDIFIWGVPSALNFDKELELCSKQSSPIHKLNLGYKLDKIPIASIKWVLPEGKASRLYVLGFSDFLSANSLQVVLLDEHIDSRTTKFGLHPPEPCVDMEIISTSTVQSKNYQDSLLLLGKSGCAYVYDDNVIEKYLLQCQSRSPPSLPKEIRARLSFADSSITIAKFKSDNQCMLGTANEDYLTLAKHIPMLFAYDTKQKDGANSKTSNFSRFSDIKHMYITGHTNGAICFWDVSCPLFSPMFSLTQQSEDDASSNGVPVTALYFDINSRLLISGDQSGTVRIFKFKPEPFSAESGFMSLQGSSRKGNNHIVHSVQLLKVNGGVLSFNMRQDLKKLAVGSAKGYVSVIDLEGPTLLYEKLIASELSTDVISLQFATCSLHGFEKNILAVATNDSSILALESDTGKALSTGNIHPKKPSRALFMHILDGQASGKEGLNLSEGSYVDDGMQKQFLLMCSEKAVYIYSLVHVVQGIKKVNYKKKFQSSACCWASTMYTPDANLVLMFTDGKIQIRSLPDLSLVKETSIRGLIPAASKSNSNSDSSICSSQSGEMIVVNGDQEVFFISVLLQKDIYRHLDSIGQVYSKDLVVAERLNAETAVHKEKKKGIFSSVLKDMKGTKAAHGPEVEAEDAKGAEALSTIFTVANFPLDVENTNDQITDDTDEVELLDLDDIDLEDSGHKPKGNSMMAALNKKKLASKFQLLKGNVAGKLKQMKGKNEKSVAKEEPQEEKTGAGTVDEIKKKYGYSLNAEPSAAKMAQNKLSENIRKLQGINIKTTEMQDNARSFSSMANELLRSAEHDRRSS</sequence>
<dbReference type="Proteomes" id="UP001237642">
    <property type="component" value="Unassembled WGS sequence"/>
</dbReference>
<feature type="region of interest" description="Disordered" evidence="3">
    <location>
        <begin position="849"/>
        <end position="873"/>
    </location>
</feature>
<dbReference type="GO" id="GO:0005737">
    <property type="term" value="C:cytoplasm"/>
    <property type="evidence" value="ECO:0007669"/>
    <property type="project" value="TreeGrafter"/>
</dbReference>
<dbReference type="InterPro" id="IPR013905">
    <property type="entry name" value="Lgl_C_dom"/>
</dbReference>
<evidence type="ECO:0000313" key="5">
    <source>
        <dbReference type="EMBL" id="KAK1361577.1"/>
    </source>
</evidence>
<dbReference type="Gene3D" id="2.130.10.10">
    <property type="entry name" value="YVTN repeat-like/Quinoprotein amine dehydrogenase"/>
    <property type="match status" value="2"/>
</dbReference>
<dbReference type="InterPro" id="IPR036322">
    <property type="entry name" value="WD40_repeat_dom_sf"/>
</dbReference>
<dbReference type="GO" id="GO:0045159">
    <property type="term" value="F:myosin II binding"/>
    <property type="evidence" value="ECO:0007669"/>
    <property type="project" value="TreeGrafter"/>
</dbReference>
<dbReference type="EMBL" id="JAUIZM010000010">
    <property type="protein sequence ID" value="KAK1361577.1"/>
    <property type="molecule type" value="Genomic_DNA"/>
</dbReference>
<accession>A0AAD8M6Q9</accession>
<evidence type="ECO:0000256" key="2">
    <source>
        <dbReference type="ARBA" id="ARBA00022483"/>
    </source>
</evidence>